<dbReference type="EMBL" id="JAVRRD010000031">
    <property type="protein sequence ID" value="KAK5046310.1"/>
    <property type="molecule type" value="Genomic_DNA"/>
</dbReference>
<name>A0AAV9MXM5_9EURO</name>
<dbReference type="GeneID" id="89976616"/>
<organism evidence="1 2">
    <name type="scientific">Exophiala bonariae</name>
    <dbReference type="NCBI Taxonomy" id="1690606"/>
    <lineage>
        <taxon>Eukaryota</taxon>
        <taxon>Fungi</taxon>
        <taxon>Dikarya</taxon>
        <taxon>Ascomycota</taxon>
        <taxon>Pezizomycotina</taxon>
        <taxon>Eurotiomycetes</taxon>
        <taxon>Chaetothyriomycetidae</taxon>
        <taxon>Chaetothyriales</taxon>
        <taxon>Herpotrichiellaceae</taxon>
        <taxon>Exophiala</taxon>
    </lineage>
</organism>
<reference evidence="1 2" key="1">
    <citation type="submission" date="2023-08" db="EMBL/GenBank/DDBJ databases">
        <title>Black Yeasts Isolated from many extreme environments.</title>
        <authorList>
            <person name="Coleine C."/>
            <person name="Stajich J.E."/>
            <person name="Selbmann L."/>
        </authorList>
    </citation>
    <scope>NUCLEOTIDE SEQUENCE [LARGE SCALE GENOMIC DNA]</scope>
    <source>
        <strain evidence="1 2">CCFEE 5792</strain>
    </source>
</reference>
<proteinExistence type="predicted"/>
<dbReference type="RefSeq" id="XP_064701904.1">
    <property type="nucleotide sequence ID" value="XM_064851999.1"/>
</dbReference>
<dbReference type="Proteomes" id="UP001358417">
    <property type="component" value="Unassembled WGS sequence"/>
</dbReference>
<comment type="caution">
    <text evidence="1">The sequence shown here is derived from an EMBL/GenBank/DDBJ whole genome shotgun (WGS) entry which is preliminary data.</text>
</comment>
<accession>A0AAV9MXM5</accession>
<evidence type="ECO:0000313" key="1">
    <source>
        <dbReference type="EMBL" id="KAK5046310.1"/>
    </source>
</evidence>
<protein>
    <submittedName>
        <fullName evidence="1">Uncharacterized protein</fullName>
    </submittedName>
</protein>
<sequence length="135" mass="14306">MHQEVEIQPPVFFSLASGAVLPRPIAELAIYMVGSDTLGDQHCCPTYLNHNGNSAGTHDGGPFATSHPLDDQTSIQMQVVLGPSSLLSARIQSGMSVLVKPVAALSVRNLASAFYHLAAGWFMRIIYSLALGEGA</sequence>
<dbReference type="AlphaFoldDB" id="A0AAV9MXM5"/>
<keyword evidence="2" id="KW-1185">Reference proteome</keyword>
<gene>
    <name evidence="1" type="ORF">LTR84_008453</name>
</gene>
<evidence type="ECO:0000313" key="2">
    <source>
        <dbReference type="Proteomes" id="UP001358417"/>
    </source>
</evidence>